<dbReference type="InterPro" id="IPR001242">
    <property type="entry name" value="Condensation_dom"/>
</dbReference>
<dbReference type="InterPro" id="IPR029058">
    <property type="entry name" value="AB_hydrolase_fold"/>
</dbReference>
<comment type="cofactor">
    <cofactor evidence="1">
        <name>pantetheine 4'-phosphate</name>
        <dbReference type="ChEBI" id="CHEBI:47942"/>
    </cofactor>
</comment>
<sequence length="1960" mass="210452">MTHADDHPTASTTPSRHLVESTTVPALIEATASRLPHAVALVRGTRSHTYQELVERFSATARALRTRQVTTGDVVAVRGGRSPETVVAMLGVLRAGAVLVMIDVTQPEGRVRDVLERARPVLLVDTTERTGQPDAEDEGRTAPAGAGTATPVVRLAELERSAAQDVKLPDVAAAADAYVCFTSGTTGEPRGVLGWHGALAHFCAWEQRALAIGPGDRVAQTAALTFDAVFKDLFPALIGGATVCLPPTDRPFVDVARVLAWLREDEVTVLQTVPSVLSTLLAEQPAGPGFPALRLICLSGEPLAGSLVNRWRKATGDAGTRFVNLYGTTEATILKSWYPVPDGEVPPGILPVGKAIDGAELLVVNNRGRRCGVGEPGHVLIRTPHLTRGTWRPAAGEEPLFEVNPLNPDDPADLVQRTGDLGRIGPQGDLEIHGRVDDQVKILGVRVHPAEVGAVITRMPEVEDAAVVVRAGDDGPALVAYVVPAQGAGVDASAVRRHVAAAGSNAMVPAQVVLLERLPLTGHGKLDRSALPDPDDAAPQQPHEAADDGEWTATERRVAELWSEAFKKEITSRHANFFDLGGHSLMLARLLARIRRTFEVDLNLPTLFRSATIATLAQAVDGALGEGARAEEEPAPVPVPREADQPLSPEQEGLWFLQQLDPHSSAYNMAGVFRLPAGLDEETVRTAFLTVCRRHEALRLRFREVDGRPVQSVGEAAVDFAALPAVTDRPSGLAALSKAAADAFDLVTGPLVRVRTVRVARDELLVGLTIHHLCCDGVSWSLVAQQVDELLAGTDRHTHLDGDTPRLQFGDYAAWRARRTTGKRAETDLAYWRDLLADTPAPDVPWGRPVPGERPHQARVLRVPVAREVTDRLAEQCAKSGATEYMAMMTVLAYGLSRAAAQDRVVIGSDSVGRDREEFEDVVGFFVRTHAYSFDMAGTPTFQEALGRVRSTLVEASGHRDVSYAQVVEAVAAARDGDRSPLFSVMLRMPPREELPREATLLRPVDVVADAGDGSGTAPTAKFDLTVVVRPTEAGTVLDFEYDADTVQAEFAAALAERFTRLLRFAAEQPERPLADAGRAEHPFAEPLPARDLVPVAELFRRRAAATPDAVAVSWAEGEVTYRQLAAAVSGATQHLQAGQRVGVLGGKSPATVAALVAALGAGATAVLLDDGLPEPRRAAMVAKAGVRQILLTEPSTATQSPGDATMRRLSFEELAKSTDEPLGPVPARPLEPAYVFFTSGTTGEAKAVVGSHRGLDHFIDWETTEFGVHAGDRVAQLTTLSFDAVLRDVLVPLTQGATLCLPPASALDDTARMVDWLARERVTIVHTTPSVAASWLRDTDRDSAPLAGLRLLCLAGEPLTGRLVQELRERLLGPDTEVVNFYGPTETTMIKTFHRVTAEQDAGPVPVGRPLPGAQAVVLGADGSVRGPGERGEIVIRTPYRTLGYLDDARAASHFRPNPLSDDPDDLVYHTGDLAVVGALGEIHVEGRSDDLLKVRGVRVHPAEVAAELTTHPQVRQVHVEADKEADGSLVAYVVRSPGSALTTEELRRHARERLPLAVVPSLFLFVDRFALLPNGKLDRSSLRGTSSPAAQERVAPRDDTETLIRSMWSELLGHDDFGVTDDFFAVGGHSLLATILLTRIRKKTGLSLSLRKLLEGPRIDRLAASVRELRKDSDDRTSELLLTLRQGTGGGPRLFLVHPIGGDVLCFREVASALPAEFTVIGVRSPGLDGGTVFTSVQEMAAAYLHEVLKVQPEGPYHFAGWSMGGAVAYEMARQLSFEGVRTASLVLLDSYAPGSKAFEHFAGPDADRVASFARDLERMTGETADTALLSGERPAAGEEQQSLRRRFTVFDANATALVNYRMRRARLRDTRLTLLLAGDQPRPEGTSPTLGWEEALGTPVRSRTVPGADHFTLVQRSHAALTAEEIARAVAPAPAGQDEEIARAVASDPAGRHEERG</sequence>
<feature type="region of interest" description="Disordered" evidence="4">
    <location>
        <begin position="525"/>
        <end position="551"/>
    </location>
</feature>
<keyword evidence="7" id="KW-1185">Reference proteome</keyword>
<dbReference type="Pfam" id="PF00501">
    <property type="entry name" value="AMP-binding"/>
    <property type="match status" value="2"/>
</dbReference>
<dbReference type="InterPro" id="IPR001031">
    <property type="entry name" value="Thioesterase"/>
</dbReference>
<dbReference type="InterPro" id="IPR020806">
    <property type="entry name" value="PKS_PP-bd"/>
</dbReference>
<dbReference type="Gene3D" id="3.40.50.1820">
    <property type="entry name" value="alpha/beta hydrolase"/>
    <property type="match status" value="1"/>
</dbReference>
<dbReference type="RefSeq" id="WP_344538867.1">
    <property type="nucleotide sequence ID" value="NZ_BAAATM010000013.1"/>
</dbReference>
<reference evidence="7" key="1">
    <citation type="journal article" date="2019" name="Int. J. Syst. Evol. Microbiol.">
        <title>The Global Catalogue of Microorganisms (GCM) 10K type strain sequencing project: providing services to taxonomists for standard genome sequencing and annotation.</title>
        <authorList>
            <consortium name="The Broad Institute Genomics Platform"/>
            <consortium name="The Broad Institute Genome Sequencing Center for Infectious Disease"/>
            <person name="Wu L."/>
            <person name="Ma J."/>
        </authorList>
    </citation>
    <scope>NUCLEOTIDE SEQUENCE [LARGE SCALE GENOMIC DNA]</scope>
    <source>
        <strain evidence="7">JCM 6924</strain>
    </source>
</reference>
<dbReference type="InterPro" id="IPR020845">
    <property type="entry name" value="AMP-binding_CS"/>
</dbReference>
<dbReference type="SUPFAM" id="SSF53474">
    <property type="entry name" value="alpha/beta-Hydrolases"/>
    <property type="match status" value="1"/>
</dbReference>
<dbReference type="PANTHER" id="PTHR45527">
    <property type="entry name" value="NONRIBOSOMAL PEPTIDE SYNTHETASE"/>
    <property type="match status" value="1"/>
</dbReference>
<dbReference type="Gene3D" id="3.30.559.30">
    <property type="entry name" value="Nonribosomal peptide synthetase, condensation domain"/>
    <property type="match status" value="1"/>
</dbReference>
<keyword evidence="3" id="KW-0597">Phosphoprotein</keyword>
<dbReference type="InterPro" id="IPR020802">
    <property type="entry name" value="TesA-like"/>
</dbReference>
<dbReference type="PROSITE" id="PS00455">
    <property type="entry name" value="AMP_BINDING"/>
    <property type="match status" value="2"/>
</dbReference>
<dbReference type="SUPFAM" id="SSF52777">
    <property type="entry name" value="CoA-dependent acyltransferases"/>
    <property type="match status" value="2"/>
</dbReference>
<dbReference type="PROSITE" id="PS50075">
    <property type="entry name" value="CARRIER"/>
    <property type="match status" value="2"/>
</dbReference>
<dbReference type="Gene3D" id="3.30.300.30">
    <property type="match status" value="2"/>
</dbReference>
<evidence type="ECO:0000256" key="3">
    <source>
        <dbReference type="ARBA" id="ARBA00022553"/>
    </source>
</evidence>
<dbReference type="InterPro" id="IPR006162">
    <property type="entry name" value="Ppantetheine_attach_site"/>
</dbReference>
<comment type="caution">
    <text evidence="6">The sequence shown here is derived from an EMBL/GenBank/DDBJ whole genome shotgun (WGS) entry which is preliminary data.</text>
</comment>
<dbReference type="InterPro" id="IPR025110">
    <property type="entry name" value="AMP-bd_C"/>
</dbReference>
<feature type="region of interest" description="Disordered" evidence="4">
    <location>
        <begin position="127"/>
        <end position="147"/>
    </location>
</feature>
<dbReference type="SMART" id="SM00823">
    <property type="entry name" value="PKS_PP"/>
    <property type="match status" value="2"/>
</dbReference>
<accession>A0ABP6B954</accession>
<dbReference type="InterPro" id="IPR009081">
    <property type="entry name" value="PP-bd_ACP"/>
</dbReference>
<dbReference type="PANTHER" id="PTHR45527:SF1">
    <property type="entry name" value="FATTY ACID SYNTHASE"/>
    <property type="match status" value="1"/>
</dbReference>
<evidence type="ECO:0000259" key="5">
    <source>
        <dbReference type="PROSITE" id="PS50075"/>
    </source>
</evidence>
<evidence type="ECO:0000313" key="7">
    <source>
        <dbReference type="Proteomes" id="UP001501095"/>
    </source>
</evidence>
<evidence type="ECO:0000256" key="4">
    <source>
        <dbReference type="SAM" id="MobiDB-lite"/>
    </source>
</evidence>
<evidence type="ECO:0000256" key="2">
    <source>
        <dbReference type="ARBA" id="ARBA00022450"/>
    </source>
</evidence>
<dbReference type="Gene3D" id="1.10.1200.10">
    <property type="entry name" value="ACP-like"/>
    <property type="match status" value="2"/>
</dbReference>
<dbReference type="Proteomes" id="UP001501095">
    <property type="component" value="Unassembled WGS sequence"/>
</dbReference>
<evidence type="ECO:0000313" key="6">
    <source>
        <dbReference type="EMBL" id="GAA2539842.1"/>
    </source>
</evidence>
<keyword evidence="2" id="KW-0596">Phosphopantetheine</keyword>
<dbReference type="Pfam" id="PF00975">
    <property type="entry name" value="Thioesterase"/>
    <property type="match status" value="1"/>
</dbReference>
<dbReference type="Gene3D" id="3.30.559.10">
    <property type="entry name" value="Chloramphenicol acetyltransferase-like domain"/>
    <property type="match status" value="1"/>
</dbReference>
<feature type="domain" description="Carrier" evidence="5">
    <location>
        <begin position="549"/>
        <end position="624"/>
    </location>
</feature>
<gene>
    <name evidence="6" type="ORF">GCM10010423_42110</name>
</gene>
<dbReference type="SMART" id="SM00824">
    <property type="entry name" value="PKS_TE"/>
    <property type="match status" value="1"/>
</dbReference>
<name>A0ABP6B954_9ACTN</name>
<protein>
    <recommendedName>
        <fullName evidence="5">Carrier domain-containing protein</fullName>
    </recommendedName>
</protein>
<dbReference type="InterPro" id="IPR045851">
    <property type="entry name" value="AMP-bd_C_sf"/>
</dbReference>
<feature type="domain" description="Carrier" evidence="5">
    <location>
        <begin position="1597"/>
        <end position="1672"/>
    </location>
</feature>
<dbReference type="InterPro" id="IPR042099">
    <property type="entry name" value="ANL_N_sf"/>
</dbReference>
<feature type="region of interest" description="Disordered" evidence="4">
    <location>
        <begin position="626"/>
        <end position="645"/>
    </location>
</feature>
<dbReference type="InterPro" id="IPR036736">
    <property type="entry name" value="ACP-like_sf"/>
</dbReference>
<dbReference type="PROSITE" id="PS00012">
    <property type="entry name" value="PHOSPHOPANTETHEINE"/>
    <property type="match status" value="1"/>
</dbReference>
<dbReference type="InterPro" id="IPR023213">
    <property type="entry name" value="CAT-like_dom_sf"/>
</dbReference>
<feature type="region of interest" description="Disordered" evidence="4">
    <location>
        <begin position="1934"/>
        <end position="1960"/>
    </location>
</feature>
<dbReference type="Pfam" id="PF00668">
    <property type="entry name" value="Condensation"/>
    <property type="match status" value="1"/>
</dbReference>
<feature type="region of interest" description="Disordered" evidence="4">
    <location>
        <begin position="1"/>
        <end position="20"/>
    </location>
</feature>
<dbReference type="CDD" id="cd05930">
    <property type="entry name" value="A_NRPS"/>
    <property type="match status" value="2"/>
</dbReference>
<dbReference type="SUPFAM" id="SSF47336">
    <property type="entry name" value="ACP-like"/>
    <property type="match status" value="2"/>
</dbReference>
<dbReference type="Gene3D" id="3.40.50.12780">
    <property type="entry name" value="N-terminal domain of ligase-like"/>
    <property type="match status" value="2"/>
</dbReference>
<evidence type="ECO:0000256" key="1">
    <source>
        <dbReference type="ARBA" id="ARBA00001957"/>
    </source>
</evidence>
<dbReference type="InterPro" id="IPR000873">
    <property type="entry name" value="AMP-dep_synth/lig_dom"/>
</dbReference>
<feature type="compositionally biased region" description="Polar residues" evidence="4">
    <location>
        <begin position="9"/>
        <end position="20"/>
    </location>
</feature>
<proteinExistence type="predicted"/>
<dbReference type="EMBL" id="BAAATM010000013">
    <property type="protein sequence ID" value="GAA2539842.1"/>
    <property type="molecule type" value="Genomic_DNA"/>
</dbReference>
<dbReference type="Pfam" id="PF13193">
    <property type="entry name" value="AMP-binding_C"/>
    <property type="match status" value="2"/>
</dbReference>
<dbReference type="Pfam" id="PF00550">
    <property type="entry name" value="PP-binding"/>
    <property type="match status" value="2"/>
</dbReference>
<organism evidence="6 7">
    <name type="scientific">Streptomyces levis</name>
    <dbReference type="NCBI Taxonomy" id="285566"/>
    <lineage>
        <taxon>Bacteria</taxon>
        <taxon>Bacillati</taxon>
        <taxon>Actinomycetota</taxon>
        <taxon>Actinomycetes</taxon>
        <taxon>Kitasatosporales</taxon>
        <taxon>Streptomycetaceae</taxon>
        <taxon>Streptomyces</taxon>
    </lineage>
</organism>
<dbReference type="SUPFAM" id="SSF56801">
    <property type="entry name" value="Acetyl-CoA synthetase-like"/>
    <property type="match status" value="2"/>
</dbReference>